<dbReference type="Proteomes" id="UP000077927">
    <property type="component" value="Chromosome 2"/>
</dbReference>
<organism evidence="1 2">
    <name type="scientific">Ralstonia insidiosa</name>
    <dbReference type="NCBI Taxonomy" id="190721"/>
    <lineage>
        <taxon>Bacteria</taxon>
        <taxon>Pseudomonadati</taxon>
        <taxon>Pseudomonadota</taxon>
        <taxon>Betaproteobacteria</taxon>
        <taxon>Burkholderiales</taxon>
        <taxon>Burkholderiaceae</taxon>
        <taxon>Ralstonia</taxon>
    </lineage>
</organism>
<name>A0AAC9FUC6_9RALS</name>
<accession>A0AAC9FUC6</accession>
<evidence type="ECO:0000313" key="2">
    <source>
        <dbReference type="Proteomes" id="UP000077927"/>
    </source>
</evidence>
<dbReference type="EMBL" id="CP012606">
    <property type="protein sequence ID" value="ANH75755.1"/>
    <property type="molecule type" value="Genomic_DNA"/>
</dbReference>
<reference evidence="1 2" key="1">
    <citation type="submission" date="2015-09" db="EMBL/GenBank/DDBJ databases">
        <authorList>
            <person name="Xu Y."/>
            <person name="Nagy A."/>
            <person name="Liu N.T."/>
            <person name="Nou X."/>
        </authorList>
    </citation>
    <scope>NUCLEOTIDE SEQUENCE [LARGE SCALE GENOMIC DNA]</scope>
    <source>
        <strain evidence="1 2">FC1138</strain>
    </source>
</reference>
<sequence length="53" mass="5408">MTVVEREGGVQPVSPVTAATHVPAVPPIAIARCGLRARTTLSCAGNTAHIKTT</sequence>
<dbReference type="AlphaFoldDB" id="A0AAC9FUC6"/>
<protein>
    <submittedName>
        <fullName evidence="1">Uncharacterized protein</fullName>
    </submittedName>
</protein>
<proteinExistence type="predicted"/>
<gene>
    <name evidence="1" type="ORF">ACS15_5450</name>
</gene>
<evidence type="ECO:0000313" key="1">
    <source>
        <dbReference type="EMBL" id="ANH75755.1"/>
    </source>
</evidence>
<dbReference type="KEGG" id="rin:ACS15_5450"/>